<accession>A0A5C5XDQ5</accession>
<dbReference type="Gene3D" id="2.115.10.20">
    <property type="entry name" value="Glycosyl hydrolase domain, family 43"/>
    <property type="match status" value="1"/>
</dbReference>
<keyword evidence="1" id="KW-0732">Signal</keyword>
<name>A0A5C5XDQ5_9PLAN</name>
<evidence type="ECO:0000256" key="1">
    <source>
        <dbReference type="SAM" id="SignalP"/>
    </source>
</evidence>
<organism evidence="2 3">
    <name type="scientific">Rubinisphaera italica</name>
    <dbReference type="NCBI Taxonomy" id="2527969"/>
    <lineage>
        <taxon>Bacteria</taxon>
        <taxon>Pseudomonadati</taxon>
        <taxon>Planctomycetota</taxon>
        <taxon>Planctomycetia</taxon>
        <taxon>Planctomycetales</taxon>
        <taxon>Planctomycetaceae</taxon>
        <taxon>Rubinisphaera</taxon>
    </lineage>
</organism>
<protein>
    <recommendedName>
        <fullName evidence="4">Glycosyl hydrolase family 32 N-terminal domain-containing protein</fullName>
    </recommendedName>
</protein>
<keyword evidence="3" id="KW-1185">Reference proteome</keyword>
<sequence length="509" mass="56504" precursor="true">MKLLFPAVCCVAMASVAWSSAQADDVIEIGSRRELFIDAALIDSLEGVERKLHHPVPHDIAITHDAPWEGAGSGYHTVIKDSNVYRMYYRGSALGVKDGRLKIGKQVYCYAESKDGIKFEKPNLSLVEYNGSKENNIIWDGVGTHNFAPFLDANPDCSPDARFKALGGTANEGGLFAFKSADGIHWSLMREEPVVTEGAFDSQNLAFWDPSAGIYRAYFRTFTKGVTTGKVWKPAGYRAVRVATSKDFLSWGNEADLTYEDSPDEHIYTNQIAPYFRAPHILIGLPTRYVERGWSPSMRKLPQLNHREMRSKAHVRYGTALTEALVMASRDGVHFERWNEAFLRPGIQRPETWQYGQHYVAWHAVETESSLPGAPNELSFYSSEGGWTGESNAVRRYTLRLDGFVSVNGNSKGGTMTTKPIQFSGRRLQLNFATSAVGEIRVGLQTADGTVIDGFGLNDCSEVFGDSVERTVAWGDRTDVSSLAGKPVRLIFEVTDGDLYSFRFVGTDQ</sequence>
<comment type="caution">
    <text evidence="2">The sequence shown here is derived from an EMBL/GenBank/DDBJ whole genome shotgun (WGS) entry which is preliminary data.</text>
</comment>
<dbReference type="SUPFAM" id="SSF75005">
    <property type="entry name" value="Arabinanase/levansucrase/invertase"/>
    <property type="match status" value="1"/>
</dbReference>
<dbReference type="EMBL" id="SJPG01000001">
    <property type="protein sequence ID" value="TWT60769.1"/>
    <property type="molecule type" value="Genomic_DNA"/>
</dbReference>
<evidence type="ECO:0008006" key="4">
    <source>
        <dbReference type="Google" id="ProtNLM"/>
    </source>
</evidence>
<evidence type="ECO:0000313" key="3">
    <source>
        <dbReference type="Proteomes" id="UP000316095"/>
    </source>
</evidence>
<dbReference type="InterPro" id="IPR023296">
    <property type="entry name" value="Glyco_hydro_beta-prop_sf"/>
</dbReference>
<dbReference type="Proteomes" id="UP000316095">
    <property type="component" value="Unassembled WGS sequence"/>
</dbReference>
<dbReference type="RefSeq" id="WP_242631245.1">
    <property type="nucleotide sequence ID" value="NZ_SJPG01000001.1"/>
</dbReference>
<proteinExistence type="predicted"/>
<gene>
    <name evidence="2" type="ORF">Pan54_14960</name>
</gene>
<evidence type="ECO:0000313" key="2">
    <source>
        <dbReference type="EMBL" id="TWT60769.1"/>
    </source>
</evidence>
<dbReference type="AlphaFoldDB" id="A0A5C5XDQ5"/>
<feature type="chain" id="PRO_5022686094" description="Glycosyl hydrolase family 32 N-terminal domain-containing protein" evidence="1">
    <location>
        <begin position="24"/>
        <end position="509"/>
    </location>
</feature>
<feature type="signal peptide" evidence="1">
    <location>
        <begin position="1"/>
        <end position="23"/>
    </location>
</feature>
<reference evidence="2 3" key="1">
    <citation type="submission" date="2019-02" db="EMBL/GenBank/DDBJ databases">
        <title>Deep-cultivation of Planctomycetes and their phenomic and genomic characterization uncovers novel biology.</title>
        <authorList>
            <person name="Wiegand S."/>
            <person name="Jogler M."/>
            <person name="Boedeker C."/>
            <person name="Pinto D."/>
            <person name="Vollmers J."/>
            <person name="Rivas-Marin E."/>
            <person name="Kohn T."/>
            <person name="Peeters S.H."/>
            <person name="Heuer A."/>
            <person name="Rast P."/>
            <person name="Oberbeckmann S."/>
            <person name="Bunk B."/>
            <person name="Jeske O."/>
            <person name="Meyerdierks A."/>
            <person name="Storesund J.E."/>
            <person name="Kallscheuer N."/>
            <person name="Luecker S."/>
            <person name="Lage O.M."/>
            <person name="Pohl T."/>
            <person name="Merkel B.J."/>
            <person name="Hornburger P."/>
            <person name="Mueller R.-W."/>
            <person name="Bruemmer F."/>
            <person name="Labrenz M."/>
            <person name="Spormann A.M."/>
            <person name="Op Den Camp H."/>
            <person name="Overmann J."/>
            <person name="Amann R."/>
            <person name="Jetten M.S.M."/>
            <person name="Mascher T."/>
            <person name="Medema M.H."/>
            <person name="Devos D.P."/>
            <person name="Kaster A.-K."/>
            <person name="Ovreas L."/>
            <person name="Rohde M."/>
            <person name="Galperin M.Y."/>
            <person name="Jogler C."/>
        </authorList>
    </citation>
    <scope>NUCLEOTIDE SEQUENCE [LARGE SCALE GENOMIC DNA]</scope>
    <source>
        <strain evidence="2 3">Pan54</strain>
    </source>
</reference>